<keyword evidence="4 6" id="KW-0808">Transferase</keyword>
<dbReference type="Gene3D" id="3.90.550.10">
    <property type="entry name" value="Spore Coat Polysaccharide Biosynthesis Protein SpsA, Chain A"/>
    <property type="match status" value="1"/>
</dbReference>
<protein>
    <submittedName>
        <fullName evidence="6">Glycosyltransferase family 2 protein</fullName>
    </submittedName>
</protein>
<name>A0A7X0S9H2_9CLOT</name>
<evidence type="ECO:0000313" key="6">
    <source>
        <dbReference type="EMBL" id="MBB6713526.1"/>
    </source>
</evidence>
<gene>
    <name evidence="6" type="ORF">H7E68_02100</name>
</gene>
<sequence length="297" mass="34466">MEYKKDVCAIVITYNPDKDMALGMNSLLKQADNIIIVDNGSEKGQVSFLKKICSENKIDLIENNTNVGIAKALNIGIKEAIARGYKWILTLDQDSVLTDGMIDKMFSSYEQINNKDEVMIIAPKNIEKEKFSTDIILDDKVIEVLTEITSGNLVKSEVFDKIGFFEEKLFIDLVDHEFCLRINKHGFKIVKVLNAVLLHSLGETKYNNFFGKKVSTSNHSALRRYYMSRNRIYIWKNYSKDFPKWIKMDKKLFLSEILRIILFEKKKTEKIRMIIRGLMDGKNKIYGKYCDKNKGRR</sequence>
<dbReference type="PANTHER" id="PTHR43179:SF12">
    <property type="entry name" value="GALACTOFURANOSYLTRANSFERASE GLFT2"/>
    <property type="match status" value="1"/>
</dbReference>
<accession>A0A7X0S9H2</accession>
<dbReference type="PANTHER" id="PTHR43179">
    <property type="entry name" value="RHAMNOSYLTRANSFERASE WBBL"/>
    <property type="match status" value="1"/>
</dbReference>
<dbReference type="InterPro" id="IPR001173">
    <property type="entry name" value="Glyco_trans_2-like"/>
</dbReference>
<reference evidence="6 7" key="1">
    <citation type="submission" date="2020-08" db="EMBL/GenBank/DDBJ databases">
        <title>Clostridia isolated from Swiss meat.</title>
        <authorList>
            <person name="Wambui J."/>
            <person name="Stevens M.J.A."/>
            <person name="Stephan R."/>
        </authorList>
    </citation>
    <scope>NUCLEOTIDE SEQUENCE [LARGE SCALE GENOMIC DNA]</scope>
    <source>
        <strain evidence="6 7">CM001</strain>
    </source>
</reference>
<evidence type="ECO:0000313" key="7">
    <source>
        <dbReference type="Proteomes" id="UP000585258"/>
    </source>
</evidence>
<dbReference type="Pfam" id="PF00535">
    <property type="entry name" value="Glycos_transf_2"/>
    <property type="match status" value="1"/>
</dbReference>
<dbReference type="GO" id="GO:0016757">
    <property type="term" value="F:glycosyltransferase activity"/>
    <property type="evidence" value="ECO:0007669"/>
    <property type="project" value="UniProtKB-KW"/>
</dbReference>
<evidence type="ECO:0000259" key="5">
    <source>
        <dbReference type="Pfam" id="PF00535"/>
    </source>
</evidence>
<comment type="caution">
    <text evidence="6">The sequence shown here is derived from an EMBL/GenBank/DDBJ whole genome shotgun (WGS) entry which is preliminary data.</text>
</comment>
<dbReference type="InterPro" id="IPR029044">
    <property type="entry name" value="Nucleotide-diphossugar_trans"/>
</dbReference>
<dbReference type="SUPFAM" id="SSF53448">
    <property type="entry name" value="Nucleotide-diphospho-sugar transferases"/>
    <property type="match status" value="1"/>
</dbReference>
<evidence type="ECO:0000256" key="1">
    <source>
        <dbReference type="ARBA" id="ARBA00004776"/>
    </source>
</evidence>
<dbReference type="Proteomes" id="UP000585258">
    <property type="component" value="Unassembled WGS sequence"/>
</dbReference>
<proteinExistence type="inferred from homology"/>
<keyword evidence="3" id="KW-0328">Glycosyltransferase</keyword>
<dbReference type="CDD" id="cd02526">
    <property type="entry name" value="GT2_RfbF_like"/>
    <property type="match status" value="1"/>
</dbReference>
<comment type="similarity">
    <text evidence="2">Belongs to the glycosyltransferase 2 family.</text>
</comment>
<organism evidence="6 7">
    <name type="scientific">Clostridium gasigenes</name>
    <dbReference type="NCBI Taxonomy" id="94869"/>
    <lineage>
        <taxon>Bacteria</taxon>
        <taxon>Bacillati</taxon>
        <taxon>Bacillota</taxon>
        <taxon>Clostridia</taxon>
        <taxon>Eubacteriales</taxon>
        <taxon>Clostridiaceae</taxon>
        <taxon>Clostridium</taxon>
    </lineage>
</organism>
<comment type="pathway">
    <text evidence="1">Cell wall biogenesis; cell wall polysaccharide biosynthesis.</text>
</comment>
<dbReference type="EMBL" id="JACKWY010000001">
    <property type="protein sequence ID" value="MBB6713526.1"/>
    <property type="molecule type" value="Genomic_DNA"/>
</dbReference>
<evidence type="ECO:0000256" key="2">
    <source>
        <dbReference type="ARBA" id="ARBA00006739"/>
    </source>
</evidence>
<evidence type="ECO:0000256" key="3">
    <source>
        <dbReference type="ARBA" id="ARBA00022676"/>
    </source>
</evidence>
<dbReference type="RefSeq" id="WP_185163332.1">
    <property type="nucleotide sequence ID" value="NZ_JACKWY010000001.1"/>
</dbReference>
<evidence type="ECO:0000256" key="4">
    <source>
        <dbReference type="ARBA" id="ARBA00022679"/>
    </source>
</evidence>
<dbReference type="AlphaFoldDB" id="A0A7X0S9H2"/>
<feature type="domain" description="Glycosyltransferase 2-like" evidence="5">
    <location>
        <begin position="9"/>
        <end position="130"/>
    </location>
</feature>